<feature type="domain" description="HTH araC/xylS-type" evidence="4">
    <location>
        <begin position="231"/>
        <end position="329"/>
    </location>
</feature>
<keyword evidence="3" id="KW-0804">Transcription</keyword>
<dbReference type="EMBL" id="JBBGZH010000002">
    <property type="protein sequence ID" value="MEJ5021089.1"/>
    <property type="molecule type" value="Genomic_DNA"/>
</dbReference>
<dbReference type="InterPro" id="IPR009057">
    <property type="entry name" value="Homeodomain-like_sf"/>
</dbReference>
<evidence type="ECO:0000256" key="1">
    <source>
        <dbReference type="ARBA" id="ARBA00023015"/>
    </source>
</evidence>
<evidence type="ECO:0000256" key="2">
    <source>
        <dbReference type="ARBA" id="ARBA00023125"/>
    </source>
</evidence>
<sequence length="342" mass="38419">MANIPLTRSQFLLPFIGILDELGAPTSRFLEKARLPSSLETKNDHYVPLLPAIRFIEAAQSSQGITDFGFLASQRLHFSHLREKTRSLIAHSPTLLMALRHACSEASREDTILSMWIEHDNDHVRICSKLAITKGLRHLEHAQWLQNIFSIYIVRQFTGPNWMPPAMAFEAHYTPSEATQSFWPNVRFVSGQHAAWISIPVSHLGLSSHMPEAFYPMSDQEHGPSGYDIVELLKRMLPPYLDGGVPTLAEIAEMAGVSTRTFQRKLANVGFVYSDILDTVRFESASSLLRDSHSKIIDIAFASGYSDPAHFTRAFRRICGVTPRQFREQSDKFPSPGTSPAD</sequence>
<dbReference type="InterPro" id="IPR018060">
    <property type="entry name" value="HTH_AraC"/>
</dbReference>
<keyword evidence="6" id="KW-1185">Reference proteome</keyword>
<dbReference type="SMART" id="SM00342">
    <property type="entry name" value="HTH_ARAC"/>
    <property type="match status" value="1"/>
</dbReference>
<evidence type="ECO:0000256" key="3">
    <source>
        <dbReference type="ARBA" id="ARBA00023163"/>
    </source>
</evidence>
<name>A0ABU8PFT7_9HYPH</name>
<organism evidence="5 6">
    <name type="scientific">Ochrobactrum vermis</name>
    <dbReference type="NCBI Taxonomy" id="1827297"/>
    <lineage>
        <taxon>Bacteria</taxon>
        <taxon>Pseudomonadati</taxon>
        <taxon>Pseudomonadota</taxon>
        <taxon>Alphaproteobacteria</taxon>
        <taxon>Hyphomicrobiales</taxon>
        <taxon>Brucellaceae</taxon>
        <taxon>Brucella/Ochrobactrum group</taxon>
        <taxon>Ochrobactrum</taxon>
    </lineage>
</organism>
<dbReference type="PANTHER" id="PTHR47894">
    <property type="entry name" value="HTH-TYPE TRANSCRIPTIONAL REGULATOR GADX"/>
    <property type="match status" value="1"/>
</dbReference>
<evidence type="ECO:0000313" key="5">
    <source>
        <dbReference type="EMBL" id="MEJ5021089.1"/>
    </source>
</evidence>
<dbReference type="InterPro" id="IPR020449">
    <property type="entry name" value="Tscrpt_reg_AraC-type_HTH"/>
</dbReference>
<dbReference type="Pfam" id="PF12833">
    <property type="entry name" value="HTH_18"/>
    <property type="match status" value="1"/>
</dbReference>
<evidence type="ECO:0000259" key="4">
    <source>
        <dbReference type="PROSITE" id="PS01124"/>
    </source>
</evidence>
<dbReference type="PROSITE" id="PS01124">
    <property type="entry name" value="HTH_ARAC_FAMILY_2"/>
    <property type="match status" value="1"/>
</dbReference>
<dbReference type="Gene3D" id="1.10.10.60">
    <property type="entry name" value="Homeodomain-like"/>
    <property type="match status" value="1"/>
</dbReference>
<dbReference type="Proteomes" id="UP001375812">
    <property type="component" value="Unassembled WGS sequence"/>
</dbReference>
<reference evidence="5 6" key="1">
    <citation type="submission" date="2023-12" db="EMBL/GenBank/DDBJ databases">
        <title>Gut-associated functions are favored during microbiome assembly across C. elegans life.</title>
        <authorList>
            <person name="Zimmermann J."/>
        </authorList>
    </citation>
    <scope>NUCLEOTIDE SEQUENCE [LARGE SCALE GENOMIC DNA]</scope>
    <source>
        <strain evidence="5 6">MYb71</strain>
    </source>
</reference>
<keyword evidence="1" id="KW-0805">Transcription regulation</keyword>
<dbReference type="RefSeq" id="WP_146114456.1">
    <property type="nucleotide sequence ID" value="NZ_JBBGZH010000002.1"/>
</dbReference>
<protein>
    <submittedName>
        <fullName evidence="5">Helix-turn-helix transcriptional regulator</fullName>
    </submittedName>
</protein>
<keyword evidence="2" id="KW-0238">DNA-binding</keyword>
<proteinExistence type="predicted"/>
<evidence type="ECO:0000313" key="6">
    <source>
        <dbReference type="Proteomes" id="UP001375812"/>
    </source>
</evidence>
<dbReference type="PANTHER" id="PTHR47894:SF4">
    <property type="entry name" value="HTH-TYPE TRANSCRIPTIONAL REGULATOR GADX"/>
    <property type="match status" value="1"/>
</dbReference>
<dbReference type="SUPFAM" id="SSF46689">
    <property type="entry name" value="Homeodomain-like"/>
    <property type="match status" value="1"/>
</dbReference>
<comment type="caution">
    <text evidence="5">The sequence shown here is derived from an EMBL/GenBank/DDBJ whole genome shotgun (WGS) entry which is preliminary data.</text>
</comment>
<accession>A0ABU8PFT7</accession>
<gene>
    <name evidence="5" type="ORF">WH297_15310</name>
</gene>
<dbReference type="PRINTS" id="PR00032">
    <property type="entry name" value="HTHARAC"/>
</dbReference>